<protein>
    <submittedName>
        <fullName evidence="2">Uncharacterized protein</fullName>
    </submittedName>
</protein>
<accession>W6RF97</accession>
<proteinExistence type="predicted"/>
<dbReference type="HOGENOM" id="CLU_760477_0_0_5"/>
<feature type="compositionally biased region" description="Polar residues" evidence="1">
    <location>
        <begin position="1"/>
        <end position="25"/>
    </location>
</feature>
<feature type="compositionally biased region" description="Polar residues" evidence="1">
    <location>
        <begin position="353"/>
        <end position="364"/>
    </location>
</feature>
<organism evidence="2 3">
    <name type="scientific">Rhizobium favelukesii</name>
    <dbReference type="NCBI Taxonomy" id="348824"/>
    <lineage>
        <taxon>Bacteria</taxon>
        <taxon>Pseudomonadati</taxon>
        <taxon>Pseudomonadota</taxon>
        <taxon>Alphaproteobacteria</taxon>
        <taxon>Hyphomicrobiales</taxon>
        <taxon>Rhizobiaceae</taxon>
        <taxon>Rhizobium/Agrobacterium group</taxon>
        <taxon>Rhizobium</taxon>
    </lineage>
</organism>
<dbReference type="RefSeq" id="WP_037069403.1">
    <property type="nucleotide sequence ID" value="NZ_HG916852.1"/>
</dbReference>
<reference evidence="2" key="1">
    <citation type="submission" date="2013-11" db="EMBL/GenBank/DDBJ databases">
        <title>Draft genome sequence of the broad-host-range Rhizobium sp. LPU83 strain, a member of the low-genetic diversity Oregon-like Rhizobium sp. group.</title>
        <authorList>
            <person name="Wibberg D."/>
            <person name="Puehler A."/>
            <person name="Schlueter A."/>
        </authorList>
    </citation>
    <scope>NUCLEOTIDE SEQUENCE [LARGE SCALE GENOMIC DNA]</scope>
    <source>
        <strain evidence="2">LPU83</strain>
    </source>
</reference>
<sequence>MDFQNILSGLQQPQDPTATDPNTGAPQGDVYNARMDSLRNMSALFLAAGQSMSGAQRAQILSQLGNAGDPTKSLYTQAQARLMNGQAQEAQRKRDSRASSLEALRGQDISNFATDREQSLYKLYLDAGDPDGALDVLSKAKAANSEAVPLQDGSTVTRGVGLANRQNFNKTYAPVLDATPQAVAQGQEALDAIDGGLFSGAIGEQKLAASKLLEAFGIDTGQRDKILNSERVNAATMDAVLGRMQQLGGNDSNEELKRMQASLAGGNLEPETLRDNMRRYIKNKIEAGVRANEQLKRLTVGGQMEYGGPVTFTPDKIWDSNYRSLYDRVTGSGAQAPAAPAGDASTAAPAGNKTKNGVTWSLGQ</sequence>
<dbReference type="Proteomes" id="UP000019443">
    <property type="component" value="Chromosome"/>
</dbReference>
<gene>
    <name evidence="2" type="ORF">LPU83_1703</name>
</gene>
<feature type="region of interest" description="Disordered" evidence="1">
    <location>
        <begin position="331"/>
        <end position="364"/>
    </location>
</feature>
<evidence type="ECO:0000256" key="1">
    <source>
        <dbReference type="SAM" id="MobiDB-lite"/>
    </source>
</evidence>
<dbReference type="EMBL" id="HG916852">
    <property type="protein sequence ID" value="CDM57368.1"/>
    <property type="molecule type" value="Genomic_DNA"/>
</dbReference>
<feature type="compositionally biased region" description="Low complexity" evidence="1">
    <location>
        <begin position="331"/>
        <end position="351"/>
    </location>
</feature>
<keyword evidence="3" id="KW-1185">Reference proteome</keyword>
<name>W6RF97_9HYPH</name>
<dbReference type="PATRIC" id="fig|348824.6.peg.1825"/>
<feature type="region of interest" description="Disordered" evidence="1">
    <location>
        <begin position="1"/>
        <end position="26"/>
    </location>
</feature>
<evidence type="ECO:0000313" key="3">
    <source>
        <dbReference type="Proteomes" id="UP000019443"/>
    </source>
</evidence>
<dbReference type="AlphaFoldDB" id="W6RF97"/>
<evidence type="ECO:0000313" key="2">
    <source>
        <dbReference type="EMBL" id="CDM57368.1"/>
    </source>
</evidence>
<dbReference type="KEGG" id="rhl:LPU83_1703"/>